<comment type="caution">
    <text evidence="2">The sequence shown here is derived from an EMBL/GenBank/DDBJ whole genome shotgun (WGS) entry which is preliminary data.</text>
</comment>
<evidence type="ECO:0000256" key="1">
    <source>
        <dbReference type="SAM" id="MobiDB-lite"/>
    </source>
</evidence>
<gene>
    <name evidence="2" type="ORF">DCW74_04730</name>
</gene>
<organism evidence="2 3">
    <name type="scientific">Alteromonas australica</name>
    <dbReference type="NCBI Taxonomy" id="589873"/>
    <lineage>
        <taxon>Bacteria</taxon>
        <taxon>Pseudomonadati</taxon>
        <taxon>Pseudomonadota</taxon>
        <taxon>Gammaproteobacteria</taxon>
        <taxon>Alteromonadales</taxon>
        <taxon>Alteromonadaceae</taxon>
        <taxon>Alteromonas/Salinimonas group</taxon>
        <taxon>Alteromonas</taxon>
    </lineage>
</organism>
<dbReference type="AlphaFoldDB" id="A0A350P159"/>
<reference evidence="2 3" key="1">
    <citation type="journal article" date="2018" name="Nat. Biotechnol.">
        <title>A standardized bacterial taxonomy based on genome phylogeny substantially revises the tree of life.</title>
        <authorList>
            <person name="Parks D.H."/>
            <person name="Chuvochina M."/>
            <person name="Waite D.W."/>
            <person name="Rinke C."/>
            <person name="Skarshewski A."/>
            <person name="Chaumeil P.A."/>
            <person name="Hugenholtz P."/>
        </authorList>
    </citation>
    <scope>NUCLEOTIDE SEQUENCE [LARGE SCALE GENOMIC DNA]</scope>
    <source>
        <strain evidence="2">UBA11978</strain>
    </source>
</reference>
<accession>A0A350P159</accession>
<name>A0A350P159_9ALTE</name>
<feature type="region of interest" description="Disordered" evidence="1">
    <location>
        <begin position="1"/>
        <end position="23"/>
    </location>
</feature>
<dbReference type="EMBL" id="DNAN01000163">
    <property type="protein sequence ID" value="HAW75026.1"/>
    <property type="molecule type" value="Genomic_DNA"/>
</dbReference>
<dbReference type="Proteomes" id="UP000263517">
    <property type="component" value="Unassembled WGS sequence"/>
</dbReference>
<proteinExistence type="predicted"/>
<evidence type="ECO:0000313" key="3">
    <source>
        <dbReference type="Proteomes" id="UP000263517"/>
    </source>
</evidence>
<feature type="compositionally biased region" description="Basic and acidic residues" evidence="1">
    <location>
        <begin position="1"/>
        <end position="13"/>
    </location>
</feature>
<sequence>MPSDHISNKDYHNHLKSSPHASGYGIREDYNALKEQKIELQHRCAIYKTGLHNALAWLKQNTNMPDDVKDSHLAEDIVWERLKINESGLE</sequence>
<evidence type="ECO:0000313" key="2">
    <source>
        <dbReference type="EMBL" id="HAW75026.1"/>
    </source>
</evidence>
<protein>
    <submittedName>
        <fullName evidence="2">Uncharacterized protein</fullName>
    </submittedName>
</protein>